<dbReference type="Proteomes" id="UP000319908">
    <property type="component" value="Unassembled WGS sequence"/>
</dbReference>
<protein>
    <submittedName>
        <fullName evidence="1">Uncharacterized protein</fullName>
    </submittedName>
</protein>
<gene>
    <name evidence="1" type="ORF">Poly21_43330</name>
</gene>
<evidence type="ECO:0000313" key="2">
    <source>
        <dbReference type="Proteomes" id="UP000319908"/>
    </source>
</evidence>
<dbReference type="RefSeq" id="WP_302119854.1">
    <property type="nucleotide sequence ID" value="NZ_SJPU01000003.1"/>
</dbReference>
<reference evidence="1 2" key="1">
    <citation type="journal article" date="2020" name="Antonie Van Leeuwenhoek">
        <title>Rhodopirellula heiligendammensis sp. nov., Rhodopirellula pilleata sp. nov., and Rhodopirellula solitaria sp. nov. isolated from natural or artificial marine surfaces in Northern Germany and California, USA, and emended description of the genus Rhodopirellula.</title>
        <authorList>
            <person name="Kallscheuer N."/>
            <person name="Wiegand S."/>
            <person name="Jogler M."/>
            <person name="Boedeker C."/>
            <person name="Peeters S.H."/>
            <person name="Rast P."/>
            <person name="Heuer A."/>
            <person name="Jetten M.S.M."/>
            <person name="Rohde M."/>
            <person name="Jogler C."/>
        </authorList>
    </citation>
    <scope>NUCLEOTIDE SEQUENCE [LARGE SCALE GENOMIC DNA]</scope>
    <source>
        <strain evidence="1 2">Poly21</strain>
    </source>
</reference>
<dbReference type="AlphaFoldDB" id="A0A5C6BGN3"/>
<sequence>MSLVDLLENRSETHSTGTKVVAIILWTCLLGSLAANHAGPQASGSDGTDRQLLLEDRCRELVHQPLFDFPLSRELGVPVWYAPHPRPQSDAPVWSFSVSISR</sequence>
<accession>A0A5C6BGN3</accession>
<evidence type="ECO:0000313" key="1">
    <source>
        <dbReference type="EMBL" id="TWU10429.1"/>
    </source>
</evidence>
<name>A0A5C6BGN3_9BACT</name>
<comment type="caution">
    <text evidence="1">The sequence shown here is derived from an EMBL/GenBank/DDBJ whole genome shotgun (WGS) entry which is preliminary data.</text>
</comment>
<keyword evidence="2" id="KW-1185">Reference proteome</keyword>
<dbReference type="EMBL" id="SJPU01000003">
    <property type="protein sequence ID" value="TWU10429.1"/>
    <property type="molecule type" value="Genomic_DNA"/>
</dbReference>
<organism evidence="1 2">
    <name type="scientific">Allorhodopirellula heiligendammensis</name>
    <dbReference type="NCBI Taxonomy" id="2714739"/>
    <lineage>
        <taxon>Bacteria</taxon>
        <taxon>Pseudomonadati</taxon>
        <taxon>Planctomycetota</taxon>
        <taxon>Planctomycetia</taxon>
        <taxon>Pirellulales</taxon>
        <taxon>Pirellulaceae</taxon>
        <taxon>Allorhodopirellula</taxon>
    </lineage>
</organism>
<proteinExistence type="predicted"/>